<evidence type="ECO:0000256" key="5">
    <source>
        <dbReference type="ARBA" id="ARBA00022737"/>
    </source>
</evidence>
<dbReference type="GO" id="GO:0008270">
    <property type="term" value="F:zinc ion binding"/>
    <property type="evidence" value="ECO:0007669"/>
    <property type="project" value="UniProtKB-KW"/>
</dbReference>
<keyword evidence="9" id="KW-0238">DNA-binding</keyword>
<keyword evidence="7" id="KW-0862">Zinc</keyword>
<dbReference type="InterPro" id="IPR013087">
    <property type="entry name" value="Znf_C2H2_type"/>
</dbReference>
<evidence type="ECO:0000256" key="7">
    <source>
        <dbReference type="ARBA" id="ARBA00022833"/>
    </source>
</evidence>
<evidence type="ECO:0000259" key="13">
    <source>
        <dbReference type="PROSITE" id="PS50157"/>
    </source>
</evidence>
<keyword evidence="10" id="KW-0804">Transcription</keyword>
<dbReference type="PANTHER" id="PTHR23235:SF142">
    <property type="entry name" value="ZINC FINGER PROTEIN 384"/>
    <property type="match status" value="1"/>
</dbReference>
<dbReference type="FunFam" id="3.30.160.60:FF:002343">
    <property type="entry name" value="Zinc finger protein 33A"/>
    <property type="match status" value="2"/>
</dbReference>
<dbReference type="InterPro" id="IPR036236">
    <property type="entry name" value="Znf_C2H2_sf"/>
</dbReference>
<sequence>MMADTGHDFTFDLNHVLQHVKVEITETCEEIGEIEPSEEIEETELSEEIEETERSDEIDFQVIKIEMIDEDESDLYTQQSETSNVTLGHQECPITQEIQMTNFTNCNNPGSLAGTAKADDSPFPVAIFMAGHSPVFGVPVSEVQVQNFKQEKETLIEMGVFSSRIQEKIEENHPIGTVFEKEVKFASCQPTINNQCPLCLKQFSRSSILKTHLLVHSGGKPFICPTCHKGFSQRTYLKNHQLVHTGEKPFKCSICHKAFSCPSHVNRHLRIHTGEKPYKCSTCHEAFTCSSHLKRHQLTHTGEKPFPCQTCHKSFTRSSHLKRHQLSHSGEKPFKCPTCLKAFSGSSYLKVHQQIHTREETS</sequence>
<dbReference type="AlphaFoldDB" id="A0AAD8C5I6"/>
<evidence type="ECO:0000256" key="3">
    <source>
        <dbReference type="ARBA" id="ARBA00006991"/>
    </source>
</evidence>
<dbReference type="SMART" id="SM00355">
    <property type="entry name" value="ZnF_C2H2"/>
    <property type="match status" value="6"/>
</dbReference>
<comment type="similarity">
    <text evidence="3">Belongs to the krueppel C2H2-type zinc-finger protein family.</text>
</comment>
<name>A0AAD8C5I6_BIOPF</name>
<protein>
    <submittedName>
        <fullName evidence="14">Zinc finger protein 583-like isoform X1</fullName>
    </submittedName>
</protein>
<dbReference type="GO" id="GO:0005634">
    <property type="term" value="C:nucleus"/>
    <property type="evidence" value="ECO:0007669"/>
    <property type="project" value="UniProtKB-SubCell"/>
</dbReference>
<dbReference type="FunFam" id="3.30.160.60:FF:000358">
    <property type="entry name" value="zinc finger protein 24"/>
    <property type="match status" value="1"/>
</dbReference>
<evidence type="ECO:0000313" key="15">
    <source>
        <dbReference type="Proteomes" id="UP001233172"/>
    </source>
</evidence>
<comment type="subcellular location">
    <subcellularLocation>
        <location evidence="2">Nucleus</location>
    </subcellularLocation>
</comment>
<feature type="domain" description="C2H2-type" evidence="13">
    <location>
        <begin position="250"/>
        <end position="277"/>
    </location>
</feature>
<evidence type="ECO:0000313" key="14">
    <source>
        <dbReference type="EMBL" id="KAK0065919.1"/>
    </source>
</evidence>
<feature type="domain" description="C2H2-type" evidence="13">
    <location>
        <begin position="194"/>
        <end position="221"/>
    </location>
</feature>
<reference evidence="14" key="1">
    <citation type="journal article" date="2023" name="PLoS Negl. Trop. Dis.">
        <title>A genome sequence for Biomphalaria pfeifferi, the major vector snail for the human-infecting parasite Schistosoma mansoni.</title>
        <authorList>
            <person name="Bu L."/>
            <person name="Lu L."/>
            <person name="Laidemitt M.R."/>
            <person name="Zhang S.M."/>
            <person name="Mutuku M."/>
            <person name="Mkoji G."/>
            <person name="Steinauer M."/>
            <person name="Loker E.S."/>
        </authorList>
    </citation>
    <scope>NUCLEOTIDE SEQUENCE</scope>
    <source>
        <strain evidence="14">KasaAsao</strain>
    </source>
</reference>
<comment type="caution">
    <text evidence="14">The sequence shown here is derived from an EMBL/GenBank/DDBJ whole genome shotgun (WGS) entry which is preliminary data.</text>
</comment>
<evidence type="ECO:0000256" key="12">
    <source>
        <dbReference type="PROSITE-ProRule" id="PRU00042"/>
    </source>
</evidence>
<gene>
    <name evidence="14" type="ORF">Bpfe_004716</name>
</gene>
<dbReference type="EMBL" id="JASAOG010000012">
    <property type="protein sequence ID" value="KAK0065919.1"/>
    <property type="molecule type" value="Genomic_DNA"/>
</dbReference>
<keyword evidence="11" id="KW-0539">Nucleus</keyword>
<keyword evidence="15" id="KW-1185">Reference proteome</keyword>
<evidence type="ECO:0000256" key="4">
    <source>
        <dbReference type="ARBA" id="ARBA00022723"/>
    </source>
</evidence>
<dbReference type="PROSITE" id="PS00028">
    <property type="entry name" value="ZINC_FINGER_C2H2_1"/>
    <property type="match status" value="6"/>
</dbReference>
<evidence type="ECO:0000256" key="6">
    <source>
        <dbReference type="ARBA" id="ARBA00022771"/>
    </source>
</evidence>
<dbReference type="Gene3D" id="3.30.160.60">
    <property type="entry name" value="Classic Zinc Finger"/>
    <property type="match status" value="6"/>
</dbReference>
<dbReference type="Proteomes" id="UP001233172">
    <property type="component" value="Unassembled WGS sequence"/>
</dbReference>
<keyword evidence="4" id="KW-0479">Metal-binding</keyword>
<keyword evidence="8" id="KW-0805">Transcription regulation</keyword>
<reference evidence="14" key="2">
    <citation type="submission" date="2023-04" db="EMBL/GenBank/DDBJ databases">
        <authorList>
            <person name="Bu L."/>
            <person name="Lu L."/>
            <person name="Laidemitt M.R."/>
            <person name="Zhang S.M."/>
            <person name="Mutuku M."/>
            <person name="Mkoji G."/>
            <person name="Steinauer M."/>
            <person name="Loker E.S."/>
        </authorList>
    </citation>
    <scope>NUCLEOTIDE SEQUENCE</scope>
    <source>
        <strain evidence="14">KasaAsao</strain>
        <tissue evidence="14">Whole Snail</tissue>
    </source>
</reference>
<evidence type="ECO:0000256" key="2">
    <source>
        <dbReference type="ARBA" id="ARBA00004123"/>
    </source>
</evidence>
<accession>A0AAD8C5I6</accession>
<dbReference type="PANTHER" id="PTHR23235">
    <property type="entry name" value="KRUEPPEL-LIKE TRANSCRIPTION FACTOR"/>
    <property type="match status" value="1"/>
</dbReference>
<evidence type="ECO:0000256" key="1">
    <source>
        <dbReference type="ARBA" id="ARBA00003767"/>
    </source>
</evidence>
<dbReference type="GO" id="GO:0000981">
    <property type="term" value="F:DNA-binding transcription factor activity, RNA polymerase II-specific"/>
    <property type="evidence" value="ECO:0007669"/>
    <property type="project" value="TreeGrafter"/>
</dbReference>
<feature type="domain" description="C2H2-type" evidence="13">
    <location>
        <begin position="306"/>
        <end position="333"/>
    </location>
</feature>
<comment type="function">
    <text evidence="1">May be involved in transcriptional regulation.</text>
</comment>
<evidence type="ECO:0000256" key="10">
    <source>
        <dbReference type="ARBA" id="ARBA00023163"/>
    </source>
</evidence>
<feature type="domain" description="C2H2-type" evidence="13">
    <location>
        <begin position="278"/>
        <end position="305"/>
    </location>
</feature>
<evidence type="ECO:0000256" key="11">
    <source>
        <dbReference type="ARBA" id="ARBA00023242"/>
    </source>
</evidence>
<proteinExistence type="inferred from homology"/>
<keyword evidence="6 12" id="KW-0863">Zinc-finger</keyword>
<dbReference type="Pfam" id="PF00096">
    <property type="entry name" value="zf-C2H2"/>
    <property type="match status" value="4"/>
</dbReference>
<feature type="domain" description="C2H2-type" evidence="13">
    <location>
        <begin position="334"/>
        <end position="361"/>
    </location>
</feature>
<dbReference type="SUPFAM" id="SSF57667">
    <property type="entry name" value="beta-beta-alpha zinc fingers"/>
    <property type="match status" value="3"/>
</dbReference>
<dbReference type="GO" id="GO:0000978">
    <property type="term" value="F:RNA polymerase II cis-regulatory region sequence-specific DNA binding"/>
    <property type="evidence" value="ECO:0007669"/>
    <property type="project" value="TreeGrafter"/>
</dbReference>
<dbReference type="FunFam" id="3.30.160.60:FF:000771">
    <property type="entry name" value="zinc finger protein 648"/>
    <property type="match status" value="1"/>
</dbReference>
<dbReference type="FunFam" id="3.30.160.60:FF:001480">
    <property type="entry name" value="Si:cabz01071911.3"/>
    <property type="match status" value="1"/>
</dbReference>
<organism evidence="14 15">
    <name type="scientific">Biomphalaria pfeifferi</name>
    <name type="common">Bloodfluke planorb</name>
    <name type="synonym">Freshwater snail</name>
    <dbReference type="NCBI Taxonomy" id="112525"/>
    <lineage>
        <taxon>Eukaryota</taxon>
        <taxon>Metazoa</taxon>
        <taxon>Spiralia</taxon>
        <taxon>Lophotrochozoa</taxon>
        <taxon>Mollusca</taxon>
        <taxon>Gastropoda</taxon>
        <taxon>Heterobranchia</taxon>
        <taxon>Euthyneura</taxon>
        <taxon>Panpulmonata</taxon>
        <taxon>Hygrophila</taxon>
        <taxon>Lymnaeoidea</taxon>
        <taxon>Planorbidae</taxon>
        <taxon>Biomphalaria</taxon>
    </lineage>
</organism>
<feature type="domain" description="C2H2-type" evidence="13">
    <location>
        <begin position="222"/>
        <end position="249"/>
    </location>
</feature>
<evidence type="ECO:0000256" key="8">
    <source>
        <dbReference type="ARBA" id="ARBA00023015"/>
    </source>
</evidence>
<keyword evidence="5" id="KW-0677">Repeat</keyword>
<evidence type="ECO:0000256" key="9">
    <source>
        <dbReference type="ARBA" id="ARBA00023125"/>
    </source>
</evidence>
<dbReference type="PROSITE" id="PS50157">
    <property type="entry name" value="ZINC_FINGER_C2H2_2"/>
    <property type="match status" value="6"/>
</dbReference>